<dbReference type="EMBL" id="JASNQZ010000015">
    <property type="protein sequence ID" value="KAL0946644.1"/>
    <property type="molecule type" value="Genomic_DNA"/>
</dbReference>
<name>A0ABR3ITT2_9AGAR</name>
<accession>A0ABR3ITT2</accession>
<evidence type="ECO:0000256" key="2">
    <source>
        <dbReference type="ARBA" id="ARBA00009824"/>
    </source>
</evidence>
<dbReference type="PANTHER" id="PTHR17920">
    <property type="entry name" value="TRANSMEMBRANE AND COILED-COIL DOMAIN-CONTAINING PROTEIN 4 TMCO4"/>
    <property type="match status" value="1"/>
</dbReference>
<dbReference type="Proteomes" id="UP001556367">
    <property type="component" value="Unassembled WGS sequence"/>
</dbReference>
<protein>
    <recommendedName>
        <fullName evidence="9">DUF726-domain-containing protein</fullName>
    </recommendedName>
</protein>
<evidence type="ECO:0000256" key="4">
    <source>
        <dbReference type="ARBA" id="ARBA00022989"/>
    </source>
</evidence>
<evidence type="ECO:0008006" key="9">
    <source>
        <dbReference type="Google" id="ProtNLM"/>
    </source>
</evidence>
<evidence type="ECO:0000256" key="6">
    <source>
        <dbReference type="SAM" id="Phobius"/>
    </source>
</evidence>
<keyword evidence="5 6" id="KW-0472">Membrane</keyword>
<feature type="transmembrane region" description="Helical" evidence="6">
    <location>
        <begin position="226"/>
        <end position="250"/>
    </location>
</feature>
<keyword evidence="8" id="KW-1185">Reference proteome</keyword>
<evidence type="ECO:0000256" key="1">
    <source>
        <dbReference type="ARBA" id="ARBA00004141"/>
    </source>
</evidence>
<dbReference type="SUPFAM" id="SSF53474">
    <property type="entry name" value="alpha/beta-Hydrolases"/>
    <property type="match status" value="1"/>
</dbReference>
<keyword evidence="4 6" id="KW-1133">Transmembrane helix</keyword>
<gene>
    <name evidence="7" type="ORF">HGRIS_012838</name>
</gene>
<evidence type="ECO:0000313" key="8">
    <source>
        <dbReference type="Proteomes" id="UP001556367"/>
    </source>
</evidence>
<comment type="caution">
    <text evidence="7">The sequence shown here is derived from an EMBL/GenBank/DDBJ whole genome shotgun (WGS) entry which is preliminary data.</text>
</comment>
<sequence>MASLAAVTPSTELAKEDLDIVFQHLFRRLAQYRNSTQLYSQLEAHTDNSLVPAERKAGYQTDFNDAINSWAQKLLEAAWAACQEPGGGSCPELDLYADTSTGKLPHLPAQSELTTLLNTVTFLHITSSKSYSARTRSFLSSFGNVDEHAIVKVLKNPDHALEEAQKHAQQTKESHAAKGKTMRMVGMGLGAVAGGVLIGVTGGLAAPLVGAGVTTVLGWIGVGGTAAGMLASGLAGSSVVCGALFGVYGARSTASIVERYTREIRDLAILPVRTSDAGEESLGVRLCISGWLESQGDVTQPWTVFGGDDTFALQWEVEALQALSSALMTLIKSHAMKYVQSEIIKRTVFATLMSSLSPLALLKVGQIIDNPWMNAKALAVKAGAVLGELLAIRAFGNRPITLVGYSLGALVIFEALKHLASISPKESTHLVQDVFLYGTPTSTDPDYWTSIRRVVAGRLVNGYAKDDYVLAVLSRVSDASWNIAGLTPVDVKGVENVLCEEVTGHASWRGMIGRCLQLSRAPGIINSEVQRQIHEVAAAIEEDTKLTQEEIELVSQEGSMEQS</sequence>
<dbReference type="PANTHER" id="PTHR17920:SF22">
    <property type="entry name" value="DUF726 DOMAIN PROTEIN (AFU_ORTHOLOGUE AFUA_2G12860)"/>
    <property type="match status" value="1"/>
</dbReference>
<organism evidence="7 8">
    <name type="scientific">Hohenbuehelia grisea</name>
    <dbReference type="NCBI Taxonomy" id="104357"/>
    <lineage>
        <taxon>Eukaryota</taxon>
        <taxon>Fungi</taxon>
        <taxon>Dikarya</taxon>
        <taxon>Basidiomycota</taxon>
        <taxon>Agaricomycotina</taxon>
        <taxon>Agaricomycetes</taxon>
        <taxon>Agaricomycetidae</taxon>
        <taxon>Agaricales</taxon>
        <taxon>Pleurotineae</taxon>
        <taxon>Pleurotaceae</taxon>
        <taxon>Hohenbuehelia</taxon>
    </lineage>
</organism>
<reference evidence="8" key="1">
    <citation type="submission" date="2024-06" db="EMBL/GenBank/DDBJ databases">
        <title>Multi-omics analyses provide insights into the biosynthesis of the anticancer antibiotic pleurotin in Hohenbuehelia grisea.</title>
        <authorList>
            <person name="Weaver J.A."/>
            <person name="Alberti F."/>
        </authorList>
    </citation>
    <scope>NUCLEOTIDE SEQUENCE [LARGE SCALE GENOMIC DNA]</scope>
    <source>
        <strain evidence="8">T-177</strain>
    </source>
</reference>
<evidence type="ECO:0000256" key="3">
    <source>
        <dbReference type="ARBA" id="ARBA00022692"/>
    </source>
</evidence>
<evidence type="ECO:0000256" key="5">
    <source>
        <dbReference type="ARBA" id="ARBA00023136"/>
    </source>
</evidence>
<comment type="similarity">
    <text evidence="2">Belongs to the TMCO4 family.</text>
</comment>
<dbReference type="InterPro" id="IPR007941">
    <property type="entry name" value="DUF726"/>
</dbReference>
<evidence type="ECO:0000313" key="7">
    <source>
        <dbReference type="EMBL" id="KAL0946644.1"/>
    </source>
</evidence>
<proteinExistence type="inferred from homology"/>
<feature type="transmembrane region" description="Helical" evidence="6">
    <location>
        <begin position="187"/>
        <end position="220"/>
    </location>
</feature>
<keyword evidence="3 6" id="KW-0812">Transmembrane</keyword>
<dbReference type="Pfam" id="PF05277">
    <property type="entry name" value="DUF726"/>
    <property type="match status" value="1"/>
</dbReference>
<comment type="subcellular location">
    <subcellularLocation>
        <location evidence="1">Membrane</location>
        <topology evidence="1">Multi-pass membrane protein</topology>
    </subcellularLocation>
</comment>
<dbReference type="InterPro" id="IPR029058">
    <property type="entry name" value="AB_hydrolase_fold"/>
</dbReference>